<dbReference type="PATRIC" id="fig|135735.6.peg.2861"/>
<dbReference type="OrthoDB" id="2719547at2"/>
<dbReference type="Proteomes" id="UP000036202">
    <property type="component" value="Chromosome"/>
</dbReference>
<name>A0A1X7EJU0_9BACI</name>
<keyword evidence="2" id="KW-1185">Reference proteome</keyword>
<dbReference type="EMBL" id="CP011974">
    <property type="protein sequence ID" value="AKO93013.1"/>
    <property type="molecule type" value="Genomic_DNA"/>
</dbReference>
<dbReference type="KEGG" id="beo:BEH_13540"/>
<accession>A0A1X7EJU0</accession>
<organism evidence="1 2">
    <name type="scientific">Priestia filamentosa</name>
    <dbReference type="NCBI Taxonomy" id="1402861"/>
    <lineage>
        <taxon>Bacteria</taxon>
        <taxon>Bacillati</taxon>
        <taxon>Bacillota</taxon>
        <taxon>Bacilli</taxon>
        <taxon>Bacillales</taxon>
        <taxon>Bacillaceae</taxon>
        <taxon>Priestia</taxon>
    </lineage>
</organism>
<reference evidence="1 2" key="1">
    <citation type="journal article" date="2015" name="PLoS ONE">
        <title>Genome Sequence of Bacillus endophyticus and Analysis of Its Companion Mechanism in the Ketogulonigenium vulgare-Bacillus Strain Consortium.</title>
        <authorList>
            <person name="Jia N."/>
            <person name="Du J."/>
            <person name="Ding M.Z."/>
            <person name="Gao F."/>
            <person name="Yuan Y.J."/>
        </authorList>
    </citation>
    <scope>NUCLEOTIDE SEQUENCE [LARGE SCALE GENOMIC DNA]</scope>
    <source>
        <strain evidence="1 2">Hbe603</strain>
    </source>
</reference>
<protein>
    <submittedName>
        <fullName evidence="1">Uncharacterized protein</fullName>
    </submittedName>
</protein>
<reference evidence="2" key="2">
    <citation type="submission" date="2015-06" db="EMBL/GenBank/DDBJ databases">
        <title>Genome Sequence of Bacillus endophyticus and Analysis of its Companion Mechanism in the Ketogulonigenium vulgare-Bacillus strain Consortium.</title>
        <authorList>
            <person name="Jia N."/>
            <person name="Du J."/>
            <person name="Ding M.-Z."/>
            <person name="Gao F."/>
            <person name="Yuan Y.-J."/>
        </authorList>
    </citation>
    <scope>NUCLEOTIDE SEQUENCE [LARGE SCALE GENOMIC DNA]</scope>
    <source>
        <strain evidence="2">Hbe603</strain>
    </source>
</reference>
<evidence type="ECO:0000313" key="2">
    <source>
        <dbReference type="Proteomes" id="UP000036202"/>
    </source>
</evidence>
<dbReference type="GeneID" id="93701832"/>
<dbReference type="AlphaFoldDB" id="A0A1X7EJU0"/>
<accession>A0A0H4KXD4</accession>
<sequence length="162" mass="18940">MSLLDAKGIHTTHGVELYVDLVKNVNIKELLIPTVNNPFYGVKLEIDYLLLKEHKHYEHHYEHQKNSFWIVMDENLSSITLKEPEMESLFAIKNEEEREATKQLLGEWFIKTTGYKAAITQNLTEFEQNNSDMKENEGTKKTIQFLKRLLELKTADIVNAFI</sequence>
<proteinExistence type="predicted"/>
<evidence type="ECO:0000313" key="1">
    <source>
        <dbReference type="EMBL" id="AKO93013.1"/>
    </source>
</evidence>
<gene>
    <name evidence="1" type="ORF">BEH_13540</name>
</gene>
<dbReference type="RefSeq" id="WP_040057393.1">
    <property type="nucleotide sequence ID" value="NZ_CP011974.1"/>
</dbReference>